<dbReference type="Pfam" id="PF06764">
    <property type="entry name" value="DUF1223"/>
    <property type="match status" value="1"/>
</dbReference>
<dbReference type="EMBL" id="BSPC01000095">
    <property type="protein sequence ID" value="GLS24033.1"/>
    <property type="molecule type" value="Genomic_DNA"/>
</dbReference>
<proteinExistence type="predicted"/>
<reference evidence="2" key="1">
    <citation type="journal article" date="2019" name="Int. J. Syst. Evol. Microbiol.">
        <title>The Global Catalogue of Microorganisms (GCM) 10K type strain sequencing project: providing services to taxonomists for standard genome sequencing and annotation.</title>
        <authorList>
            <consortium name="The Broad Institute Genomics Platform"/>
            <consortium name="The Broad Institute Genome Sequencing Center for Infectious Disease"/>
            <person name="Wu L."/>
            <person name="Ma J."/>
        </authorList>
    </citation>
    <scope>NUCLEOTIDE SEQUENCE [LARGE SCALE GENOMIC DNA]</scope>
    <source>
        <strain evidence="2">NBRC 101365</strain>
    </source>
</reference>
<evidence type="ECO:0000313" key="2">
    <source>
        <dbReference type="Proteomes" id="UP001156882"/>
    </source>
</evidence>
<comment type="caution">
    <text evidence="1">The sequence shown here is derived from an EMBL/GenBank/DDBJ whole genome shotgun (WGS) entry which is preliminary data.</text>
</comment>
<organism evidence="1 2">
    <name type="scientific">Labrys miyagiensis</name>
    <dbReference type="NCBI Taxonomy" id="346912"/>
    <lineage>
        <taxon>Bacteria</taxon>
        <taxon>Pseudomonadati</taxon>
        <taxon>Pseudomonadota</taxon>
        <taxon>Alphaproteobacteria</taxon>
        <taxon>Hyphomicrobiales</taxon>
        <taxon>Xanthobacteraceae</taxon>
        <taxon>Labrys</taxon>
    </lineage>
</organism>
<dbReference type="RefSeq" id="WP_284316954.1">
    <property type="nucleotide sequence ID" value="NZ_BSPC01000095.1"/>
</dbReference>
<gene>
    <name evidence="1" type="ORF">GCM10007874_70540</name>
</gene>
<evidence type="ECO:0008006" key="3">
    <source>
        <dbReference type="Google" id="ProtNLM"/>
    </source>
</evidence>
<dbReference type="Proteomes" id="UP001156882">
    <property type="component" value="Unassembled WGS sequence"/>
</dbReference>
<dbReference type="PANTHER" id="PTHR36057:SF1">
    <property type="entry name" value="LIPOPROTEIN LIPID ATTACHMENT SITE-LIKE PROTEIN, PUTATIVE (DUF1223)-RELATED"/>
    <property type="match status" value="1"/>
</dbReference>
<sequence length="235" mass="24721">MRGALFRAGISAGAVLVFMGLPGLAEASGRRVPLVVELFTSQGCSSCPPANANLIKLRGRSDVLALSFSVTYWDSLGWKDVFGQEKFTDRQSSYETNLGHDGPFTPQMVVNGSRDTVGNDFSSVEGLLSGSHLSTGPAIELSSTSVNLAPGAAPRSGTDIWLVRYDPNVVNVAVGRGENTGRTLPHTNVVHELRRLGSWTGSAVRQTFEPASAGLRTAILVQVPNGGPILAAATD</sequence>
<accession>A0ABQ6CUK3</accession>
<dbReference type="PANTHER" id="PTHR36057">
    <property type="match status" value="1"/>
</dbReference>
<name>A0ABQ6CUK3_9HYPH</name>
<evidence type="ECO:0000313" key="1">
    <source>
        <dbReference type="EMBL" id="GLS24033.1"/>
    </source>
</evidence>
<protein>
    <recommendedName>
        <fullName evidence="3">DUF1223 domain-containing protein</fullName>
    </recommendedName>
</protein>
<dbReference type="SUPFAM" id="SSF52833">
    <property type="entry name" value="Thioredoxin-like"/>
    <property type="match status" value="1"/>
</dbReference>
<dbReference type="InterPro" id="IPR036249">
    <property type="entry name" value="Thioredoxin-like_sf"/>
</dbReference>
<dbReference type="InterPro" id="IPR010634">
    <property type="entry name" value="DUF1223"/>
</dbReference>
<keyword evidence="2" id="KW-1185">Reference proteome</keyword>